<reference evidence="8" key="2">
    <citation type="submission" date="2023-05" db="EMBL/GenBank/DDBJ databases">
        <authorList>
            <consortium name="Lawrence Berkeley National Laboratory"/>
            <person name="Steindorff A."/>
            <person name="Hensen N."/>
            <person name="Bonometti L."/>
            <person name="Westerberg I."/>
            <person name="Brannstrom I.O."/>
            <person name="Guillou S."/>
            <person name="Cros-Aarteil S."/>
            <person name="Calhoun S."/>
            <person name="Haridas S."/>
            <person name="Kuo A."/>
            <person name="Mondo S."/>
            <person name="Pangilinan J."/>
            <person name="Riley R."/>
            <person name="Labutti K."/>
            <person name="Andreopoulos B."/>
            <person name="Lipzen A."/>
            <person name="Chen C."/>
            <person name="Yanf M."/>
            <person name="Daum C."/>
            <person name="Ng V."/>
            <person name="Clum A."/>
            <person name="Ohm R."/>
            <person name="Martin F."/>
            <person name="Silar P."/>
            <person name="Natvig D."/>
            <person name="Lalanne C."/>
            <person name="Gautier V."/>
            <person name="Ament-Velasquez S.L."/>
            <person name="Kruys A."/>
            <person name="Hutchinson M.I."/>
            <person name="Powell A.J."/>
            <person name="Barry K."/>
            <person name="Miller A.N."/>
            <person name="Grigoriev I.V."/>
            <person name="Debuchy R."/>
            <person name="Gladieux P."/>
            <person name="Thoren M.H."/>
            <person name="Johannesson H."/>
        </authorList>
    </citation>
    <scope>NUCLEOTIDE SEQUENCE</scope>
    <source>
        <strain evidence="8">CBS 538.74</strain>
    </source>
</reference>
<dbReference type="EMBL" id="MU856915">
    <property type="protein sequence ID" value="KAK4154320.1"/>
    <property type="molecule type" value="Genomic_DNA"/>
</dbReference>
<dbReference type="Gene3D" id="2.30.40.10">
    <property type="entry name" value="Urease, subunit C, domain 1"/>
    <property type="match status" value="1"/>
</dbReference>
<comment type="caution">
    <text evidence="8">The sequence shown here is derived from an EMBL/GenBank/DDBJ whole genome shotgun (WGS) entry which is preliminary data.</text>
</comment>
<proteinExistence type="predicted"/>
<evidence type="ECO:0000256" key="2">
    <source>
        <dbReference type="ARBA" id="ARBA00022723"/>
    </source>
</evidence>
<dbReference type="InterPro" id="IPR011059">
    <property type="entry name" value="Metal-dep_hydrolase_composite"/>
</dbReference>
<feature type="domain" description="Enoyl reductase (ER)" evidence="7">
    <location>
        <begin position="22"/>
        <end position="325"/>
    </location>
</feature>
<sequence length="818" mass="88368">MGDRSMQLELAERPTGEIVPGKTFRQRQVAAPTEADLEDGQLLLECLYVSFDPAMRGWLDDRRSYVPPVQIGEVMRAQTVSRVLASRSAKAAAGDIVTAPMGIREVGIMPEDQVEPASALPKTGGKVTDLLGVFGLTGLTAYFGMTKIGEPKAGETVVVSAAAGATGSVAAQIAKIAGARVIGTAGSDAKCRWLKEELGLDVALNYKDPDFRQKFKEATPKFIDVFFDNVGGEQLDMALARANTYARFVMCGGISQYNSETKSGPTGFIVFDYAKEYGTALAQIAQWLGEGKLQRKETIIKGGVASSEEAFKQLFQGGNIGKLLVELLLPGLVDAHVHLNEPGRTEWEGFNTGTQAAASGGVTTVIDMPLNAIPPTTTLMGFKEKLAASQGQCWVDVGFYGGVIPGNAHELLALVEAGVRGFKGFLIDSGVEEFPAVSSKDIALAMTTLRDTPTTLMFHAEMLPPIADSVGDAVQQSDPPLQPTGELNSYSTFLDSRPPVFETCAVEEILSMANLAPQLHLHIVHLSATECIPLLRKARQSGINITAETCFHYLGLASDDIQDGDTRHKCCPPIRSQTNQDRLWDELHDTDGCIKTIVSDHSPCTPELKLLPPHLQTVYEEGPRPAIRHFDSGIDMTLPKEEGEVEEEGEEGVKKEQENMSVDMIPQVEVLPPPPTKDPGDFFAAWGGISSVGLGLPILHTTAAERAARGDTAPSIVDMVRMCSQATARQVGLAHRKGGLREGMDADICVFDDADVWTLQAAEMRWKNRCSPWEGHTFKGRVRETWVRGQKVFQLGGEDAGFVGGRPVGQAIVERRIE</sequence>
<dbReference type="Pfam" id="PF16884">
    <property type="entry name" value="ADH_N_2"/>
    <property type="match status" value="1"/>
</dbReference>
<dbReference type="PROSITE" id="PS00482">
    <property type="entry name" value="DIHYDROOROTASE_1"/>
    <property type="match status" value="1"/>
</dbReference>
<dbReference type="Proteomes" id="UP001302745">
    <property type="component" value="Unassembled WGS sequence"/>
</dbReference>
<keyword evidence="2" id="KW-0479">Metal-binding</keyword>
<dbReference type="GO" id="GO:0006145">
    <property type="term" value="P:purine nucleobase catabolic process"/>
    <property type="evidence" value="ECO:0007669"/>
    <property type="project" value="TreeGrafter"/>
</dbReference>
<dbReference type="SUPFAM" id="SSF51556">
    <property type="entry name" value="Metallo-dependent hydrolases"/>
    <property type="match status" value="1"/>
</dbReference>
<dbReference type="Gene3D" id="3.20.20.140">
    <property type="entry name" value="Metal-dependent hydrolases"/>
    <property type="match status" value="1"/>
</dbReference>
<evidence type="ECO:0000256" key="3">
    <source>
        <dbReference type="ARBA" id="ARBA00022801"/>
    </source>
</evidence>
<accession>A0AAN6VQ25</accession>
<dbReference type="SUPFAM" id="SSF50129">
    <property type="entry name" value="GroES-like"/>
    <property type="match status" value="1"/>
</dbReference>
<evidence type="ECO:0000256" key="1">
    <source>
        <dbReference type="ARBA" id="ARBA00001947"/>
    </source>
</evidence>
<evidence type="ECO:0000259" key="7">
    <source>
        <dbReference type="SMART" id="SM00829"/>
    </source>
</evidence>
<dbReference type="SMART" id="SM00829">
    <property type="entry name" value="PKS_ER"/>
    <property type="match status" value="1"/>
</dbReference>
<keyword evidence="3" id="KW-0378">Hydrolase</keyword>
<gene>
    <name evidence="8" type="ORF">C8A00DRAFT_42908</name>
</gene>
<dbReference type="InterPro" id="IPR020843">
    <property type="entry name" value="ER"/>
</dbReference>
<evidence type="ECO:0000313" key="8">
    <source>
        <dbReference type="EMBL" id="KAK4154320.1"/>
    </source>
</evidence>
<dbReference type="AlphaFoldDB" id="A0AAN6VQ25"/>
<dbReference type="InterPro" id="IPR013108">
    <property type="entry name" value="Amidohydro_3"/>
</dbReference>
<dbReference type="InterPro" id="IPR006680">
    <property type="entry name" value="Amidohydro-rel"/>
</dbReference>
<evidence type="ECO:0000256" key="6">
    <source>
        <dbReference type="ARBA" id="ARBA00083301"/>
    </source>
</evidence>
<dbReference type="InterPro" id="IPR036291">
    <property type="entry name" value="NAD(P)-bd_dom_sf"/>
</dbReference>
<dbReference type="SUPFAM" id="SSF51735">
    <property type="entry name" value="NAD(P)-binding Rossmann-fold domains"/>
    <property type="match status" value="1"/>
</dbReference>
<dbReference type="Gene3D" id="3.40.50.720">
    <property type="entry name" value="NAD(P)-binding Rossmann-like Domain"/>
    <property type="match status" value="1"/>
</dbReference>
<organism evidence="8 9">
    <name type="scientific">Chaetomidium leptoderma</name>
    <dbReference type="NCBI Taxonomy" id="669021"/>
    <lineage>
        <taxon>Eukaryota</taxon>
        <taxon>Fungi</taxon>
        <taxon>Dikarya</taxon>
        <taxon>Ascomycota</taxon>
        <taxon>Pezizomycotina</taxon>
        <taxon>Sordariomycetes</taxon>
        <taxon>Sordariomycetidae</taxon>
        <taxon>Sordariales</taxon>
        <taxon>Chaetomiaceae</taxon>
        <taxon>Chaetomidium</taxon>
    </lineage>
</organism>
<dbReference type="GO" id="GO:0004038">
    <property type="term" value="F:allantoinase activity"/>
    <property type="evidence" value="ECO:0007669"/>
    <property type="project" value="TreeGrafter"/>
</dbReference>
<dbReference type="PANTHER" id="PTHR43668:SF2">
    <property type="entry name" value="ALLANTOINASE"/>
    <property type="match status" value="1"/>
</dbReference>
<dbReference type="Pfam" id="PF07969">
    <property type="entry name" value="Amidohydro_3"/>
    <property type="match status" value="1"/>
</dbReference>
<evidence type="ECO:0000256" key="5">
    <source>
        <dbReference type="ARBA" id="ARBA00069006"/>
    </source>
</evidence>
<evidence type="ECO:0000313" key="9">
    <source>
        <dbReference type="Proteomes" id="UP001302745"/>
    </source>
</evidence>
<comment type="cofactor">
    <cofactor evidence="1">
        <name>Zn(2+)</name>
        <dbReference type="ChEBI" id="CHEBI:29105"/>
    </cofactor>
</comment>
<dbReference type="FunFam" id="3.40.50.720:FF:000121">
    <property type="entry name" value="Prostaglandin reductase 2"/>
    <property type="match status" value="1"/>
</dbReference>
<name>A0AAN6VQ25_9PEZI</name>
<dbReference type="InterPro" id="IPR050138">
    <property type="entry name" value="DHOase/Allantoinase_Hydrolase"/>
</dbReference>
<dbReference type="PANTHER" id="PTHR43668">
    <property type="entry name" value="ALLANTOINASE"/>
    <property type="match status" value="1"/>
</dbReference>
<reference evidence="8" key="1">
    <citation type="journal article" date="2023" name="Mol. Phylogenet. Evol.">
        <title>Genome-scale phylogeny and comparative genomics of the fungal order Sordariales.</title>
        <authorList>
            <person name="Hensen N."/>
            <person name="Bonometti L."/>
            <person name="Westerberg I."/>
            <person name="Brannstrom I.O."/>
            <person name="Guillou S."/>
            <person name="Cros-Aarteil S."/>
            <person name="Calhoun S."/>
            <person name="Haridas S."/>
            <person name="Kuo A."/>
            <person name="Mondo S."/>
            <person name="Pangilinan J."/>
            <person name="Riley R."/>
            <person name="LaButti K."/>
            <person name="Andreopoulos B."/>
            <person name="Lipzen A."/>
            <person name="Chen C."/>
            <person name="Yan M."/>
            <person name="Daum C."/>
            <person name="Ng V."/>
            <person name="Clum A."/>
            <person name="Steindorff A."/>
            <person name="Ohm R.A."/>
            <person name="Martin F."/>
            <person name="Silar P."/>
            <person name="Natvig D.O."/>
            <person name="Lalanne C."/>
            <person name="Gautier V."/>
            <person name="Ament-Velasquez S.L."/>
            <person name="Kruys A."/>
            <person name="Hutchinson M.I."/>
            <person name="Powell A.J."/>
            <person name="Barry K."/>
            <person name="Miller A.N."/>
            <person name="Grigoriev I.V."/>
            <person name="Debuchy R."/>
            <person name="Gladieux P."/>
            <person name="Hiltunen Thoren M."/>
            <person name="Johannesson H."/>
        </authorList>
    </citation>
    <scope>NUCLEOTIDE SEQUENCE</scope>
    <source>
        <strain evidence="8">CBS 538.74</strain>
    </source>
</reference>
<keyword evidence="9" id="KW-1185">Reference proteome</keyword>
<dbReference type="Pfam" id="PF01979">
    <property type="entry name" value="Amidohydro_1"/>
    <property type="match status" value="1"/>
</dbReference>
<dbReference type="InterPro" id="IPR002195">
    <property type="entry name" value="Dihydroorotase_CS"/>
</dbReference>
<evidence type="ECO:0000256" key="4">
    <source>
        <dbReference type="ARBA" id="ARBA00023002"/>
    </source>
</evidence>
<dbReference type="CDD" id="cd05288">
    <property type="entry name" value="PGDH"/>
    <property type="match status" value="1"/>
</dbReference>
<dbReference type="SUPFAM" id="SSF51338">
    <property type="entry name" value="Composite domain of metallo-dependent hydrolases"/>
    <property type="match status" value="1"/>
</dbReference>
<dbReference type="Gene3D" id="3.90.180.10">
    <property type="entry name" value="Medium-chain alcohol dehydrogenases, catalytic domain"/>
    <property type="match status" value="1"/>
</dbReference>
<dbReference type="InterPro" id="IPR041694">
    <property type="entry name" value="ADH_N_2"/>
</dbReference>
<keyword evidence="4" id="KW-0560">Oxidoreductase</keyword>
<dbReference type="InterPro" id="IPR032466">
    <property type="entry name" value="Metal_Hydrolase"/>
</dbReference>
<dbReference type="GO" id="GO:0046872">
    <property type="term" value="F:metal ion binding"/>
    <property type="evidence" value="ECO:0007669"/>
    <property type="project" value="UniProtKB-KW"/>
</dbReference>
<dbReference type="Pfam" id="PF00107">
    <property type="entry name" value="ADH_zinc_N"/>
    <property type="match status" value="1"/>
</dbReference>
<dbReference type="GO" id="GO:0005737">
    <property type="term" value="C:cytoplasm"/>
    <property type="evidence" value="ECO:0007669"/>
    <property type="project" value="TreeGrafter"/>
</dbReference>
<protein>
    <recommendedName>
        <fullName evidence="5">Dehydrogenase FUB6</fullName>
    </recommendedName>
    <alternativeName>
        <fullName evidence="6">Fusaric acid biosynthesis protein 6</fullName>
    </alternativeName>
</protein>
<dbReference type="InterPro" id="IPR013149">
    <property type="entry name" value="ADH-like_C"/>
</dbReference>
<dbReference type="InterPro" id="IPR011032">
    <property type="entry name" value="GroES-like_sf"/>
</dbReference>
<dbReference type="GO" id="GO:0016491">
    <property type="term" value="F:oxidoreductase activity"/>
    <property type="evidence" value="ECO:0007669"/>
    <property type="project" value="UniProtKB-KW"/>
</dbReference>